<dbReference type="Gene3D" id="2.40.50.1020">
    <property type="entry name" value="LytTr DNA-binding domain"/>
    <property type="match status" value="1"/>
</dbReference>
<organism evidence="5 6">
    <name type="scientific">Aureispira anguillae</name>
    <dbReference type="NCBI Taxonomy" id="2864201"/>
    <lineage>
        <taxon>Bacteria</taxon>
        <taxon>Pseudomonadati</taxon>
        <taxon>Bacteroidota</taxon>
        <taxon>Saprospiria</taxon>
        <taxon>Saprospirales</taxon>
        <taxon>Saprospiraceae</taxon>
        <taxon>Aureispira</taxon>
    </lineage>
</organism>
<evidence type="ECO:0000256" key="2">
    <source>
        <dbReference type="PROSITE-ProRule" id="PRU00169"/>
    </source>
</evidence>
<keyword evidence="2" id="KW-0597">Phosphoprotein</keyword>
<dbReference type="InterPro" id="IPR039420">
    <property type="entry name" value="WalR-like"/>
</dbReference>
<gene>
    <name evidence="5" type="ORF">AsAng_0014040</name>
</gene>
<feature type="domain" description="HTH LytTR-type" evidence="4">
    <location>
        <begin position="143"/>
        <end position="212"/>
    </location>
</feature>
<dbReference type="SUPFAM" id="SSF52172">
    <property type="entry name" value="CheY-like"/>
    <property type="match status" value="1"/>
</dbReference>
<dbReference type="PROSITE" id="PS50930">
    <property type="entry name" value="HTH_LYTTR"/>
    <property type="match status" value="1"/>
</dbReference>
<dbReference type="KEGG" id="aup:AsAng_0014040"/>
<evidence type="ECO:0000259" key="3">
    <source>
        <dbReference type="PROSITE" id="PS50110"/>
    </source>
</evidence>
<reference evidence="5" key="1">
    <citation type="submission" date="2022-09" db="EMBL/GenBank/DDBJ databases">
        <title>Aureispira anguillicida sp. nov., isolated from Leptocephalus of Japanese eel Anguilla japonica.</title>
        <authorList>
            <person name="Yuasa K."/>
            <person name="Mekata T."/>
            <person name="Ikunari K."/>
        </authorList>
    </citation>
    <scope>NUCLEOTIDE SEQUENCE</scope>
    <source>
        <strain evidence="5">EL160426</strain>
    </source>
</reference>
<evidence type="ECO:0000313" key="5">
    <source>
        <dbReference type="EMBL" id="BDS10695.1"/>
    </source>
</evidence>
<feature type="domain" description="Response regulatory" evidence="3">
    <location>
        <begin position="3"/>
        <end position="116"/>
    </location>
</feature>
<name>A0A915YCS6_9BACT</name>
<dbReference type="InterPro" id="IPR007492">
    <property type="entry name" value="LytTR_DNA-bd_dom"/>
</dbReference>
<dbReference type="Pfam" id="PF04397">
    <property type="entry name" value="LytTR"/>
    <property type="match status" value="1"/>
</dbReference>
<dbReference type="Gene3D" id="3.40.50.2300">
    <property type="match status" value="1"/>
</dbReference>
<dbReference type="EMBL" id="AP026867">
    <property type="protein sequence ID" value="BDS10695.1"/>
    <property type="molecule type" value="Genomic_DNA"/>
</dbReference>
<dbReference type="GO" id="GO:0006355">
    <property type="term" value="P:regulation of DNA-templated transcription"/>
    <property type="evidence" value="ECO:0007669"/>
    <property type="project" value="TreeGrafter"/>
</dbReference>
<dbReference type="InterPro" id="IPR011006">
    <property type="entry name" value="CheY-like_superfamily"/>
</dbReference>
<dbReference type="GO" id="GO:0032993">
    <property type="term" value="C:protein-DNA complex"/>
    <property type="evidence" value="ECO:0007669"/>
    <property type="project" value="TreeGrafter"/>
</dbReference>
<dbReference type="RefSeq" id="WP_264791969.1">
    <property type="nucleotide sequence ID" value="NZ_AP026867.1"/>
</dbReference>
<dbReference type="SMART" id="SM00448">
    <property type="entry name" value="REC"/>
    <property type="match status" value="1"/>
</dbReference>
<dbReference type="GO" id="GO:0000976">
    <property type="term" value="F:transcription cis-regulatory region binding"/>
    <property type="evidence" value="ECO:0007669"/>
    <property type="project" value="TreeGrafter"/>
</dbReference>
<dbReference type="InterPro" id="IPR001789">
    <property type="entry name" value="Sig_transdc_resp-reg_receiver"/>
</dbReference>
<evidence type="ECO:0000313" key="6">
    <source>
        <dbReference type="Proteomes" id="UP001060919"/>
    </source>
</evidence>
<keyword evidence="1 5" id="KW-0238">DNA-binding</keyword>
<dbReference type="PANTHER" id="PTHR48111:SF3">
    <property type="entry name" value="TRANSCRIPTIONAL REGULATORY PROTEIN BTSR"/>
    <property type="match status" value="1"/>
</dbReference>
<dbReference type="GO" id="GO:0000156">
    <property type="term" value="F:phosphorelay response regulator activity"/>
    <property type="evidence" value="ECO:0007669"/>
    <property type="project" value="TreeGrafter"/>
</dbReference>
<keyword evidence="6" id="KW-1185">Reference proteome</keyword>
<protein>
    <submittedName>
        <fullName evidence="5">LytTR family DNA-binding domain-containing protein</fullName>
    </submittedName>
</protein>
<feature type="modified residue" description="4-aspartylphosphate" evidence="2">
    <location>
        <position position="55"/>
    </location>
</feature>
<dbReference type="PROSITE" id="PS50110">
    <property type="entry name" value="RESPONSE_REGULATORY"/>
    <property type="match status" value="1"/>
</dbReference>
<dbReference type="Proteomes" id="UP001060919">
    <property type="component" value="Chromosome"/>
</dbReference>
<evidence type="ECO:0000259" key="4">
    <source>
        <dbReference type="PROSITE" id="PS50930"/>
    </source>
</evidence>
<proteinExistence type="predicted"/>
<sequence>MINAIIVDDERSARNILQKLLDMNHPEIHVLDTCPDLLTAVQSIKKHQPDVVFLDVEMPRNSGFEITNYFNPINFEIIFITAYDQYAIKAFEISALDYILKPIEVDRLESCIKKLSKNIEIADLTDRLKVLTETIESQKVSKITVYYKGSRYIIEVSNIIAVKAEHAYCTIYISGSNDLFVISKNLKQVTHLIDDNKQFYRTHRSWLINLNKMQSYSKSKGIVTLEGSIEARLSKYKFEDFEKFIMNR</sequence>
<dbReference type="PANTHER" id="PTHR48111">
    <property type="entry name" value="REGULATOR OF RPOS"/>
    <property type="match status" value="1"/>
</dbReference>
<dbReference type="GO" id="GO:0005829">
    <property type="term" value="C:cytosol"/>
    <property type="evidence" value="ECO:0007669"/>
    <property type="project" value="TreeGrafter"/>
</dbReference>
<dbReference type="Pfam" id="PF00072">
    <property type="entry name" value="Response_reg"/>
    <property type="match status" value="1"/>
</dbReference>
<dbReference type="AlphaFoldDB" id="A0A915YCS6"/>
<accession>A0A915YCS6</accession>
<evidence type="ECO:0000256" key="1">
    <source>
        <dbReference type="ARBA" id="ARBA00023125"/>
    </source>
</evidence>
<dbReference type="SMART" id="SM00850">
    <property type="entry name" value="LytTR"/>
    <property type="match status" value="1"/>
</dbReference>